<evidence type="ECO:0000256" key="3">
    <source>
        <dbReference type="SAM" id="MobiDB-lite"/>
    </source>
</evidence>
<feature type="region of interest" description="Disordered" evidence="3">
    <location>
        <begin position="492"/>
        <end position="511"/>
    </location>
</feature>
<accession>A0A087D4G5</accession>
<keyword evidence="4" id="KW-0131">Cell cycle</keyword>
<dbReference type="InterPro" id="IPR035901">
    <property type="entry name" value="GIY-YIG_endonuc_sf"/>
</dbReference>
<evidence type="ECO:0000256" key="2">
    <source>
        <dbReference type="ARBA" id="ARBA00023134"/>
    </source>
</evidence>
<dbReference type="eggNOG" id="COG0206">
    <property type="taxonomic scope" value="Bacteria"/>
</dbReference>
<sequence length="511" mass="57160">MLTADIDADRSIVTFRNEDDKTELTISTAPLSTVEATPAAHLIPSPGAKAETALKQTAEIIASLTNTNSYIHIDFPDVISICASAAIRIIRFNAGDDPSKAFSDALAAQGINPSCCDRALINIGAPANIGLAKVTSLVTIVQEAVQDDALIIWGLALDPQQKDTKIAVILAESEGETAAHETAKKELTTGKDTQMMQEETMDTPNTPIRFLDLIGLDNEQLKDFTIRLNGNKPAWFDVLDAYYSSHDELMEWVFIKQWPGQQVKGAFKKKKVLQFIQLHQEDPTKWLFIGASEVLGEYQKEDGTVAYDYREIPQYAPLDARAVVYYKKSQGPTQLMNDMGNDKLRNRFLETMTLDHLSQSPISSLPFPGFENVCLTHRQLVAAVRNDTWKTALGNVQAVYLQTDRRTGWHYVGSAYSHKGAEQGLLSRWSEYAYGDHSGGNKRLKELGAKYIVDNFQYSILEIFDMRALPKDIINREHWWMDTLSSVYHSEDEHPHGYNSVAERNSDNPVE</sequence>
<dbReference type="SUPFAM" id="SSF55307">
    <property type="entry name" value="Tubulin C-terminal domain-like"/>
    <property type="match status" value="1"/>
</dbReference>
<evidence type="ECO:0000313" key="5">
    <source>
        <dbReference type="Proteomes" id="UP000029078"/>
    </source>
</evidence>
<dbReference type="InterPro" id="IPR037103">
    <property type="entry name" value="Tubulin/FtsZ-like_C"/>
</dbReference>
<dbReference type="RefSeq" id="WP_033498969.1">
    <property type="nucleotide sequence ID" value="NZ_JGZL01000003.1"/>
</dbReference>
<keyword evidence="2" id="KW-0342">GTP-binding</keyword>
<name>A0A087D4G5_BIFRU</name>
<dbReference type="CDD" id="cd10446">
    <property type="entry name" value="GIY-YIG_unchar_1"/>
    <property type="match status" value="1"/>
</dbReference>
<keyword evidence="4" id="KW-0132">Cell division</keyword>
<dbReference type="GO" id="GO:0051301">
    <property type="term" value="P:cell division"/>
    <property type="evidence" value="ECO:0007669"/>
    <property type="project" value="UniProtKB-KW"/>
</dbReference>
<comment type="caution">
    <text evidence="4">The sequence shown here is derived from an EMBL/GenBank/DDBJ whole genome shotgun (WGS) entry which is preliminary data.</text>
</comment>
<dbReference type="SUPFAM" id="SSF82771">
    <property type="entry name" value="GIY-YIG endonuclease"/>
    <property type="match status" value="1"/>
</dbReference>
<dbReference type="AlphaFoldDB" id="A0A087D4G5"/>
<proteinExistence type="predicted"/>
<dbReference type="InterPro" id="IPR008280">
    <property type="entry name" value="Tub_FtsZ_C"/>
</dbReference>
<organism evidence="4 5">
    <name type="scientific">Bifidobacterium ruminantium</name>
    <dbReference type="NCBI Taxonomy" id="78346"/>
    <lineage>
        <taxon>Bacteria</taxon>
        <taxon>Bacillati</taxon>
        <taxon>Actinomycetota</taxon>
        <taxon>Actinomycetes</taxon>
        <taxon>Bifidobacteriales</taxon>
        <taxon>Bifidobacteriaceae</taxon>
        <taxon>Bifidobacterium</taxon>
    </lineage>
</organism>
<dbReference type="Proteomes" id="UP000029078">
    <property type="component" value="Unassembled WGS sequence"/>
</dbReference>
<gene>
    <name evidence="4" type="ORF">BRUM_0180</name>
</gene>
<keyword evidence="1" id="KW-0547">Nucleotide-binding</keyword>
<reference evidence="4 5" key="1">
    <citation type="submission" date="2014-03" db="EMBL/GenBank/DDBJ databases">
        <title>Genomics of Bifidobacteria.</title>
        <authorList>
            <person name="Ventura M."/>
            <person name="Milani C."/>
            <person name="Lugli G.A."/>
        </authorList>
    </citation>
    <scope>NUCLEOTIDE SEQUENCE [LARGE SCALE GENOMIC DNA]</scope>
    <source>
        <strain evidence="4 5">LMG 21811</strain>
    </source>
</reference>
<dbReference type="EMBL" id="JGZL01000003">
    <property type="protein sequence ID" value="KFI90415.1"/>
    <property type="molecule type" value="Genomic_DNA"/>
</dbReference>
<keyword evidence="5" id="KW-1185">Reference proteome</keyword>
<dbReference type="Gene3D" id="3.40.1440.10">
    <property type="entry name" value="GIY-YIG endonuclease"/>
    <property type="match status" value="1"/>
</dbReference>
<evidence type="ECO:0000313" key="4">
    <source>
        <dbReference type="EMBL" id="KFI90415.1"/>
    </source>
</evidence>
<dbReference type="Gene3D" id="3.30.1330.20">
    <property type="entry name" value="Tubulin/FtsZ, C-terminal domain"/>
    <property type="match status" value="1"/>
</dbReference>
<dbReference type="STRING" id="78346.BRUM_0180"/>
<protein>
    <submittedName>
        <fullName evidence="4">Putative cell division protein ftsZ</fullName>
    </submittedName>
</protein>
<evidence type="ECO:0000256" key="1">
    <source>
        <dbReference type="ARBA" id="ARBA00022741"/>
    </source>
</evidence>
<dbReference type="GO" id="GO:0005525">
    <property type="term" value="F:GTP binding"/>
    <property type="evidence" value="ECO:0007669"/>
    <property type="project" value="UniProtKB-KW"/>
</dbReference>